<dbReference type="Proteomes" id="UP000242958">
    <property type="component" value="Unassembled WGS sequence"/>
</dbReference>
<dbReference type="Pfam" id="PF05258">
    <property type="entry name" value="DciA"/>
    <property type="match status" value="1"/>
</dbReference>
<dbReference type="PANTHER" id="PTHR36456">
    <property type="entry name" value="UPF0232 PROTEIN SCO3875"/>
    <property type="match status" value="1"/>
</dbReference>
<dbReference type="EMBL" id="NFMF01000009">
    <property type="protein sequence ID" value="PNH21131.1"/>
    <property type="molecule type" value="Genomic_DNA"/>
</dbReference>
<dbReference type="PANTHER" id="PTHR36456:SF1">
    <property type="entry name" value="UPF0232 PROTEIN SCO3875"/>
    <property type="match status" value="1"/>
</dbReference>
<evidence type="ECO:0000313" key="1">
    <source>
        <dbReference type="EMBL" id="PNH21131.1"/>
    </source>
</evidence>
<reference evidence="1 2" key="1">
    <citation type="submission" date="2017-05" db="EMBL/GenBank/DDBJ databases">
        <authorList>
            <person name="Song R."/>
            <person name="Chenine A.L."/>
            <person name="Ruprecht R.M."/>
        </authorList>
    </citation>
    <scope>NUCLEOTIDE SEQUENCE [LARGE SCALE GENOMIC DNA]</scope>
    <source>
        <strain evidence="1 2">KA00229</strain>
    </source>
</reference>
<protein>
    <recommendedName>
        <fullName evidence="3">DUF721 domain-containing protein</fullName>
    </recommendedName>
</protein>
<dbReference type="RefSeq" id="WP_102889611.1">
    <property type="nucleotide sequence ID" value="NZ_NFMF01000009.1"/>
</dbReference>
<sequence length="302" mass="35903">MEKKQNELKPIGDLLPKLLKEYKLDIPLKIMKLKTEWPQVVGEKIASFSYVQHYNQSILYIGVLNSVWMQHLFIQKKSLILKINDFLGGTFVYDLCFKRSGIKKNISSSTIQPVEEDKKMEYDSSIKDYVLSSQTIAKIKKDTETIISPLRKQWRNILVLQEKKKQVLLQEGKKTCPICGNWLENKEKICLLCQLKKRSEYKSAIRQCLQLMPWLSLDEFVEQGHIPKGCENYIELYREVRRDCIYHYMEKIYLNVDTLEDNMMLALFITQSKPYEITDEFIERLTKKYHMRNNKNKNKKKR</sequence>
<name>A0A2J8B8M8_9FIRM</name>
<organism evidence="1 2">
    <name type="scientific">Megasphaera hutchinsoni</name>
    <dbReference type="NCBI Taxonomy" id="1588748"/>
    <lineage>
        <taxon>Bacteria</taxon>
        <taxon>Bacillati</taxon>
        <taxon>Bacillota</taxon>
        <taxon>Negativicutes</taxon>
        <taxon>Veillonellales</taxon>
        <taxon>Veillonellaceae</taxon>
        <taxon>Megasphaera</taxon>
    </lineage>
</organism>
<gene>
    <name evidence="1" type="ORF">CAL30_06080</name>
</gene>
<dbReference type="InterPro" id="IPR007922">
    <property type="entry name" value="DciA-like"/>
</dbReference>
<evidence type="ECO:0008006" key="3">
    <source>
        <dbReference type="Google" id="ProtNLM"/>
    </source>
</evidence>
<accession>A0A2J8B8M8</accession>
<dbReference type="AlphaFoldDB" id="A0A2J8B8M8"/>
<proteinExistence type="predicted"/>
<comment type="caution">
    <text evidence="1">The sequence shown here is derived from an EMBL/GenBank/DDBJ whole genome shotgun (WGS) entry which is preliminary data.</text>
</comment>
<evidence type="ECO:0000313" key="2">
    <source>
        <dbReference type="Proteomes" id="UP000242958"/>
    </source>
</evidence>